<dbReference type="InterPro" id="IPR041898">
    <property type="entry name" value="MAGE_WH1"/>
</dbReference>
<dbReference type="Proteomes" id="UP000838878">
    <property type="component" value="Chromosome 5"/>
</dbReference>
<evidence type="ECO:0000313" key="3">
    <source>
        <dbReference type="Proteomes" id="UP000838878"/>
    </source>
</evidence>
<feature type="non-terminal residue" evidence="2">
    <location>
        <position position="218"/>
    </location>
</feature>
<dbReference type="InterPro" id="IPR002190">
    <property type="entry name" value="MHD_dom"/>
</dbReference>
<reference evidence="2" key="1">
    <citation type="submission" date="2021-12" db="EMBL/GenBank/DDBJ databases">
        <authorList>
            <person name="Martin H S."/>
        </authorList>
    </citation>
    <scope>NUCLEOTIDE SEQUENCE</scope>
</reference>
<dbReference type="PANTHER" id="PTHR11736:SF14">
    <property type="entry name" value="NSE3 HOMOLOG, SMC5-SMC6 COMPLEX COMPONENT"/>
    <property type="match status" value="1"/>
</dbReference>
<accession>A0A8J9VFK3</accession>
<dbReference type="PANTHER" id="PTHR11736">
    <property type="entry name" value="MELANOMA-ASSOCIATED ANTIGEN MAGE ANTIGEN"/>
    <property type="match status" value="1"/>
</dbReference>
<name>A0A8J9VFK3_9NEOP</name>
<evidence type="ECO:0000259" key="1">
    <source>
        <dbReference type="PROSITE" id="PS50838"/>
    </source>
</evidence>
<proteinExistence type="predicted"/>
<organism evidence="2 3">
    <name type="scientific">Brenthis ino</name>
    <name type="common">lesser marbled fritillary</name>
    <dbReference type="NCBI Taxonomy" id="405034"/>
    <lineage>
        <taxon>Eukaryota</taxon>
        <taxon>Metazoa</taxon>
        <taxon>Ecdysozoa</taxon>
        <taxon>Arthropoda</taxon>
        <taxon>Hexapoda</taxon>
        <taxon>Insecta</taxon>
        <taxon>Pterygota</taxon>
        <taxon>Neoptera</taxon>
        <taxon>Endopterygota</taxon>
        <taxon>Lepidoptera</taxon>
        <taxon>Glossata</taxon>
        <taxon>Ditrysia</taxon>
        <taxon>Papilionoidea</taxon>
        <taxon>Nymphalidae</taxon>
        <taxon>Heliconiinae</taxon>
        <taxon>Argynnini</taxon>
        <taxon>Brenthis</taxon>
    </lineage>
</organism>
<dbReference type="Gene3D" id="1.10.10.1200">
    <property type="entry name" value="MAGE homology domain, winged helix WH1 motif"/>
    <property type="match status" value="1"/>
</dbReference>
<dbReference type="AlphaFoldDB" id="A0A8J9VFK3"/>
<dbReference type="Pfam" id="PF01454">
    <property type="entry name" value="MAGE"/>
    <property type="match status" value="2"/>
</dbReference>
<dbReference type="InterPro" id="IPR037445">
    <property type="entry name" value="MAGE"/>
</dbReference>
<keyword evidence="3" id="KW-1185">Reference proteome</keyword>
<dbReference type="OrthoDB" id="205198at2759"/>
<dbReference type="Gene3D" id="1.10.10.1210">
    <property type="entry name" value="MAGE homology domain, winged helix WH2 motif"/>
    <property type="match status" value="1"/>
</dbReference>
<dbReference type="GO" id="GO:0005634">
    <property type="term" value="C:nucleus"/>
    <property type="evidence" value="ECO:0007669"/>
    <property type="project" value="TreeGrafter"/>
</dbReference>
<sequence>MSRTPLKKQNINEKNIMDIAYECARFIVFREGSKTCIRRDDIIKHLETTCHMVRSHFKEVLGPAEEILKQVYGYKLVDTGKNSYIVVLNTPCEHHEGIYDPELRIILIAALTHIYMSGGTVTEENMWRFLKEADLVGELEVDKKNILRKTFTEQLYLEYKRLEGEDAECIFKWGLRAENEVPKMTLLKLMSKEFDKEITFWPDQCRIAEEEEQKQKLQ</sequence>
<dbReference type="InterPro" id="IPR041899">
    <property type="entry name" value="MAGE_WH2"/>
</dbReference>
<dbReference type="PROSITE" id="PS50838">
    <property type="entry name" value="MAGE"/>
    <property type="match status" value="1"/>
</dbReference>
<dbReference type="EMBL" id="OV170225">
    <property type="protein sequence ID" value="CAH0725480.1"/>
    <property type="molecule type" value="Genomic_DNA"/>
</dbReference>
<gene>
    <name evidence="2" type="ORF">BINO364_LOCUS11058</name>
</gene>
<protein>
    <recommendedName>
        <fullName evidence="1">MAGE domain-containing protein</fullName>
    </recommendedName>
</protein>
<evidence type="ECO:0000313" key="2">
    <source>
        <dbReference type="EMBL" id="CAH0725480.1"/>
    </source>
</evidence>
<dbReference type="SMART" id="SM01373">
    <property type="entry name" value="MAGE"/>
    <property type="match status" value="1"/>
</dbReference>
<feature type="domain" description="MAGE" evidence="1">
    <location>
        <begin position="16"/>
        <end position="208"/>
    </location>
</feature>